<evidence type="ECO:0000256" key="1">
    <source>
        <dbReference type="SAM" id="MobiDB-lite"/>
    </source>
</evidence>
<organism evidence="3 4">
    <name type="scientific">Elsinoe batatas</name>
    <dbReference type="NCBI Taxonomy" id="2601811"/>
    <lineage>
        <taxon>Eukaryota</taxon>
        <taxon>Fungi</taxon>
        <taxon>Dikarya</taxon>
        <taxon>Ascomycota</taxon>
        <taxon>Pezizomycotina</taxon>
        <taxon>Dothideomycetes</taxon>
        <taxon>Dothideomycetidae</taxon>
        <taxon>Myriangiales</taxon>
        <taxon>Elsinoaceae</taxon>
        <taxon>Elsinoe</taxon>
    </lineage>
</organism>
<comment type="caution">
    <text evidence="3">The sequence shown here is derived from an EMBL/GenBank/DDBJ whole genome shotgun (WGS) entry which is preliminary data.</text>
</comment>
<evidence type="ECO:0000259" key="2">
    <source>
        <dbReference type="PROSITE" id="PS50006"/>
    </source>
</evidence>
<dbReference type="OrthoDB" id="10464315at2759"/>
<proteinExistence type="predicted"/>
<feature type="domain" description="FHA" evidence="2">
    <location>
        <begin position="81"/>
        <end position="139"/>
    </location>
</feature>
<dbReference type="AlphaFoldDB" id="A0A8K0KVX3"/>
<accession>A0A8K0KVX3</accession>
<dbReference type="InterPro" id="IPR000253">
    <property type="entry name" value="FHA_dom"/>
</dbReference>
<dbReference type="EMBL" id="JAESVG020000008">
    <property type="protein sequence ID" value="KAG8624904.1"/>
    <property type="molecule type" value="Genomic_DNA"/>
</dbReference>
<name>A0A8K0KVX3_9PEZI</name>
<sequence>MALLNPTLAYLYAEAQCSQTDSAFRSIDLNDKFRLSEEPQSPNSPGKKEAGIETTPTVPANNTKLAFTLTEETFFDVRVGLVFGSDDERVDVALDSDNSRGVSGRHFSVSHVWNYCPDPFTLMLCNVSTKSLLVDGCALAHQQKKILSPGRTFVRAGTASLTLQVRDPPSGKDEYLNFMAAWECFRRSAEAAVPRISSIHIAESRFDPTPDARLQPESTSVRAQDARNGMPRVHCQNLDQML</sequence>
<dbReference type="PROSITE" id="PS50006">
    <property type="entry name" value="FHA_DOMAIN"/>
    <property type="match status" value="1"/>
</dbReference>
<gene>
    <name evidence="3" type="ORF">KVT40_006655</name>
</gene>
<evidence type="ECO:0000313" key="3">
    <source>
        <dbReference type="EMBL" id="KAG8624904.1"/>
    </source>
</evidence>
<reference evidence="3" key="1">
    <citation type="submission" date="2021-07" db="EMBL/GenBank/DDBJ databases">
        <title>Elsinoe batatas strain:CRI-CJ2 Genome sequencing and assembly.</title>
        <authorList>
            <person name="Huang L."/>
        </authorList>
    </citation>
    <scope>NUCLEOTIDE SEQUENCE</scope>
    <source>
        <strain evidence="3">CRI-CJ2</strain>
    </source>
</reference>
<feature type="region of interest" description="Disordered" evidence="1">
    <location>
        <begin position="35"/>
        <end position="56"/>
    </location>
</feature>
<dbReference type="Proteomes" id="UP000809789">
    <property type="component" value="Unassembled WGS sequence"/>
</dbReference>
<evidence type="ECO:0000313" key="4">
    <source>
        <dbReference type="Proteomes" id="UP000809789"/>
    </source>
</evidence>
<feature type="region of interest" description="Disordered" evidence="1">
    <location>
        <begin position="207"/>
        <end position="227"/>
    </location>
</feature>
<keyword evidence="4" id="KW-1185">Reference proteome</keyword>
<protein>
    <recommendedName>
        <fullName evidence="2">FHA domain-containing protein</fullName>
    </recommendedName>
</protein>